<dbReference type="NCBIfam" id="TIGR00413">
    <property type="entry name" value="rlpA"/>
    <property type="match status" value="1"/>
</dbReference>
<comment type="function">
    <text evidence="4">Lytic transglycosylase with a strong preference for naked glycan strands that lack stem peptides.</text>
</comment>
<keyword evidence="2 4" id="KW-0456">Lyase</keyword>
<comment type="similarity">
    <text evidence="4 5">Belongs to the RlpA family.</text>
</comment>
<dbReference type="HAMAP" id="MF_02071">
    <property type="entry name" value="RlpA"/>
    <property type="match status" value="1"/>
</dbReference>
<dbReference type="InterPro" id="IPR036680">
    <property type="entry name" value="SPOR-like_sf"/>
</dbReference>
<evidence type="ECO:0000256" key="2">
    <source>
        <dbReference type="ARBA" id="ARBA00023239"/>
    </source>
</evidence>
<dbReference type="InterPro" id="IPR034718">
    <property type="entry name" value="RlpA"/>
</dbReference>
<dbReference type="SUPFAM" id="SSF50685">
    <property type="entry name" value="Barwin-like endoglucanases"/>
    <property type="match status" value="1"/>
</dbReference>
<dbReference type="InterPro" id="IPR012997">
    <property type="entry name" value="RplA"/>
</dbReference>
<dbReference type="InterPro" id="IPR036908">
    <property type="entry name" value="RlpA-like_sf"/>
</dbReference>
<evidence type="ECO:0000313" key="7">
    <source>
        <dbReference type="EMBL" id="EFR46060.1"/>
    </source>
</evidence>
<keyword evidence="4" id="KW-1003">Cell membrane</keyword>
<feature type="domain" description="SPOR" evidence="6">
    <location>
        <begin position="226"/>
        <end position="304"/>
    </location>
</feature>
<comment type="subcellular location">
    <subcellularLocation>
        <location evidence="4">Cell membrane</location>
        <topology evidence="4">Lipid-anchor</topology>
    </subcellularLocation>
</comment>
<keyword evidence="4" id="KW-0472">Membrane</keyword>
<name>A0ABN0B926_9HELI</name>
<keyword evidence="3 4" id="KW-0961">Cell wall biogenesis/degradation</keyword>
<dbReference type="InterPro" id="IPR009009">
    <property type="entry name" value="RlpA-like_DPBB"/>
</dbReference>
<gene>
    <name evidence="4 7" type="primary">rlpA</name>
    <name evidence="7" type="ORF">HCCG_00606</name>
</gene>
<keyword evidence="8" id="KW-1185">Reference proteome</keyword>
<dbReference type="Gene3D" id="3.30.70.1070">
    <property type="entry name" value="Sporulation related repeat"/>
    <property type="match status" value="1"/>
</dbReference>
<evidence type="ECO:0000256" key="4">
    <source>
        <dbReference type="HAMAP-Rule" id="MF_02071"/>
    </source>
</evidence>
<keyword evidence="4" id="KW-0564">Palmitate</keyword>
<dbReference type="Pfam" id="PF05036">
    <property type="entry name" value="SPOR"/>
    <property type="match status" value="1"/>
</dbReference>
<dbReference type="EC" id="4.2.2.-" evidence="4"/>
<dbReference type="CDD" id="cd22268">
    <property type="entry name" value="DPBB_RlpA-like"/>
    <property type="match status" value="1"/>
</dbReference>
<dbReference type="PANTHER" id="PTHR34183:SF1">
    <property type="entry name" value="ENDOLYTIC PEPTIDOGLYCAN TRANSGLYCOSYLASE RLPA"/>
    <property type="match status" value="1"/>
</dbReference>
<dbReference type="PROSITE" id="PS51257">
    <property type="entry name" value="PROKAR_LIPOPROTEIN"/>
    <property type="match status" value="1"/>
</dbReference>
<dbReference type="Proteomes" id="UP000005755">
    <property type="component" value="Unassembled WGS sequence"/>
</dbReference>
<dbReference type="PROSITE" id="PS51724">
    <property type="entry name" value="SPOR"/>
    <property type="match status" value="1"/>
</dbReference>
<evidence type="ECO:0000256" key="1">
    <source>
        <dbReference type="ARBA" id="ARBA00022729"/>
    </source>
</evidence>
<dbReference type="Gene3D" id="2.40.40.10">
    <property type="entry name" value="RlpA-like domain"/>
    <property type="match status" value="1"/>
</dbReference>
<keyword evidence="4 7" id="KW-0449">Lipoprotein</keyword>
<dbReference type="Pfam" id="PF03330">
    <property type="entry name" value="DPBB_1"/>
    <property type="match status" value="1"/>
</dbReference>
<evidence type="ECO:0000256" key="5">
    <source>
        <dbReference type="RuleBase" id="RU003495"/>
    </source>
</evidence>
<proteinExistence type="inferred from homology"/>
<dbReference type="InterPro" id="IPR007730">
    <property type="entry name" value="SPOR-like_dom"/>
</dbReference>
<evidence type="ECO:0000313" key="8">
    <source>
        <dbReference type="Proteomes" id="UP000005755"/>
    </source>
</evidence>
<evidence type="ECO:0000256" key="3">
    <source>
        <dbReference type="ARBA" id="ARBA00023316"/>
    </source>
</evidence>
<organism evidence="7 8">
    <name type="scientific">Helicobacter cinaedi CCUG 18818 = ATCC BAA-847</name>
    <dbReference type="NCBI Taxonomy" id="537971"/>
    <lineage>
        <taxon>Bacteria</taxon>
        <taxon>Pseudomonadati</taxon>
        <taxon>Campylobacterota</taxon>
        <taxon>Epsilonproteobacteria</taxon>
        <taxon>Campylobacterales</taxon>
        <taxon>Helicobacteraceae</taxon>
        <taxon>Helicobacter</taxon>
    </lineage>
</organism>
<keyword evidence="1" id="KW-0732">Signal</keyword>
<dbReference type="PANTHER" id="PTHR34183">
    <property type="entry name" value="ENDOLYTIC PEPTIDOGLYCAN TRANSGLYCOSYLASE RLPA"/>
    <property type="match status" value="1"/>
</dbReference>
<accession>A0ABN0B926</accession>
<dbReference type="SUPFAM" id="SSF110997">
    <property type="entry name" value="Sporulation related repeat"/>
    <property type="match status" value="1"/>
</dbReference>
<reference evidence="8" key="1">
    <citation type="journal article" date="2014" name="Genome Announc.">
        <title>Draft genome sequences of six enterohepatic helicobacter species isolated from humans and one from rhesus macaques.</title>
        <authorList>
            <person name="Shen Z."/>
            <person name="Sheh A."/>
            <person name="Young S.K."/>
            <person name="Abouelliel A."/>
            <person name="Ward D.V."/>
            <person name="Earl A.M."/>
            <person name="Fox J.G."/>
        </authorList>
    </citation>
    <scope>NUCLEOTIDE SEQUENCE [LARGE SCALE GENOMIC DNA]</scope>
    <source>
        <strain evidence="8">CCUG 18818</strain>
    </source>
</reference>
<evidence type="ECO:0000259" key="6">
    <source>
        <dbReference type="PROSITE" id="PS51724"/>
    </source>
</evidence>
<protein>
    <recommendedName>
        <fullName evidence="4">Probable endolytic peptidoglycan transglycosylase RlpA</fullName>
        <ecNumber evidence="4">4.2.2.-</ecNumber>
    </recommendedName>
</protein>
<sequence>MTNKRSSMKFSYAVWICIFAGLSFLGCVEKSAEWSESSTKAKGFNDSFDDLDAFNQGITPNIGGNSMRESPAIQEATMRPYQVAGKWYYPEKVSLGDKFDGYASWYGADFHAKKTSNGETYNMHAHTAAHKTFPINTVVKVLNVENGKSTIVRINDRGPFVEGRIIDLSNAAAEDIDMVKVGTAKVRLEIIGFGGVINKDNKQEAQNVQSDDVLSNEFKVDSTPKSVSGGAFAIQVGAFRRKEGAQVTQERFSHIPPYQSVIQEFELDNAPIYRVFLRGFQSEQEARDFLKKNTQIQGGFFIRD</sequence>
<dbReference type="EMBL" id="DS990391">
    <property type="protein sequence ID" value="EFR46060.1"/>
    <property type="molecule type" value="Genomic_DNA"/>
</dbReference>